<sequence length="107" mass="12347">MSQRISSYTVGQRPRRQYINKATEFFFRELDKGLASPYVVLSTGVLLALVGWKMMVYYVEPNRQQNAVWRLPQLRMQLSDAHNVFWVVDNGGNAWNGVPTGATLRRQ</sequence>
<reference evidence="2 3" key="1">
    <citation type="journal article" date="2018" name="BMC Genomics">
        <title>Genomic comparison of Trypanosoma conorhini and Trypanosoma rangeli to Trypanosoma cruzi strains of high and low virulence.</title>
        <authorList>
            <person name="Bradwell K.R."/>
            <person name="Koparde V.N."/>
            <person name="Matveyev A.V."/>
            <person name="Serrano M.G."/>
            <person name="Alves J.M."/>
            <person name="Parikh H."/>
            <person name="Huang B."/>
            <person name="Lee V."/>
            <person name="Espinosa-Alvarez O."/>
            <person name="Ortiz P.A."/>
            <person name="Costa-Martins A.G."/>
            <person name="Teixeira M.M."/>
            <person name="Buck G.A."/>
        </authorList>
    </citation>
    <scope>NUCLEOTIDE SEQUENCE [LARGE SCALE GENOMIC DNA]</scope>
    <source>
        <strain evidence="2 3">AM80</strain>
    </source>
</reference>
<keyword evidence="1" id="KW-0812">Transmembrane</keyword>
<dbReference type="RefSeq" id="XP_029237492.1">
    <property type="nucleotide sequence ID" value="XM_029382637.1"/>
</dbReference>
<name>A0A422ND33_TRYRA</name>
<organism evidence="2 3">
    <name type="scientific">Trypanosoma rangeli</name>
    <dbReference type="NCBI Taxonomy" id="5698"/>
    <lineage>
        <taxon>Eukaryota</taxon>
        <taxon>Discoba</taxon>
        <taxon>Euglenozoa</taxon>
        <taxon>Kinetoplastea</taxon>
        <taxon>Metakinetoplastina</taxon>
        <taxon>Trypanosomatida</taxon>
        <taxon>Trypanosomatidae</taxon>
        <taxon>Trypanosoma</taxon>
        <taxon>Herpetosoma</taxon>
    </lineage>
</organism>
<dbReference type="AlphaFoldDB" id="A0A422ND33"/>
<dbReference type="GeneID" id="40329703"/>
<protein>
    <submittedName>
        <fullName evidence="2">Uncharacterized protein</fullName>
    </submittedName>
</protein>
<keyword evidence="1" id="KW-0472">Membrane</keyword>
<dbReference type="VEuPathDB" id="TriTrypDB:TRSC58_03009"/>
<dbReference type="Proteomes" id="UP000283634">
    <property type="component" value="Unassembled WGS sequence"/>
</dbReference>
<keyword evidence="1" id="KW-1133">Transmembrane helix</keyword>
<proteinExistence type="predicted"/>
<dbReference type="EMBL" id="MKGL01000197">
    <property type="protein sequence ID" value="RNF03407.1"/>
    <property type="molecule type" value="Genomic_DNA"/>
</dbReference>
<evidence type="ECO:0000256" key="1">
    <source>
        <dbReference type="SAM" id="Phobius"/>
    </source>
</evidence>
<accession>A0A422ND33</accession>
<gene>
    <name evidence="2" type="ORF">TraAM80_05770</name>
</gene>
<evidence type="ECO:0000313" key="2">
    <source>
        <dbReference type="EMBL" id="RNF03407.1"/>
    </source>
</evidence>
<keyword evidence="3" id="KW-1185">Reference proteome</keyword>
<evidence type="ECO:0000313" key="3">
    <source>
        <dbReference type="Proteomes" id="UP000283634"/>
    </source>
</evidence>
<feature type="transmembrane region" description="Helical" evidence="1">
    <location>
        <begin position="38"/>
        <end position="59"/>
    </location>
</feature>
<comment type="caution">
    <text evidence="2">The sequence shown here is derived from an EMBL/GenBank/DDBJ whole genome shotgun (WGS) entry which is preliminary data.</text>
</comment>